<keyword evidence="2 5" id="KW-0812">Transmembrane</keyword>
<evidence type="ECO:0000256" key="5">
    <source>
        <dbReference type="SAM" id="Phobius"/>
    </source>
</evidence>
<reference evidence="7 8" key="1">
    <citation type="submission" date="2024-08" db="EMBL/GenBank/DDBJ databases">
        <title>Draft Genome Sequence of Legionella lytica strain DSB2004, Isolated From a Fire Sprinkler System.</title>
        <authorList>
            <person name="Everhart A.D."/>
            <person name="Kidane D.T."/>
            <person name="Farone A.L."/>
            <person name="Farone M.B."/>
        </authorList>
    </citation>
    <scope>NUCLEOTIDE SEQUENCE [LARGE SCALE GENOMIC DNA]</scope>
    <source>
        <strain evidence="7 8">DSB2004</strain>
    </source>
</reference>
<evidence type="ECO:0000256" key="3">
    <source>
        <dbReference type="ARBA" id="ARBA00022989"/>
    </source>
</evidence>
<dbReference type="Proteomes" id="UP001615550">
    <property type="component" value="Unassembled WGS sequence"/>
</dbReference>
<accession>A0ABW8D9K0</accession>
<dbReference type="RefSeq" id="WP_400187011.1">
    <property type="nucleotide sequence ID" value="NZ_JBGORX010000001.1"/>
</dbReference>
<keyword evidence="4 5" id="KW-0472">Membrane</keyword>
<feature type="transmembrane region" description="Helical" evidence="5">
    <location>
        <begin position="141"/>
        <end position="163"/>
    </location>
</feature>
<proteinExistence type="predicted"/>
<organism evidence="7 8">
    <name type="scientific">Legionella lytica</name>
    <dbReference type="NCBI Taxonomy" id="96232"/>
    <lineage>
        <taxon>Bacteria</taxon>
        <taxon>Pseudomonadati</taxon>
        <taxon>Pseudomonadota</taxon>
        <taxon>Gammaproteobacteria</taxon>
        <taxon>Legionellales</taxon>
        <taxon>Legionellaceae</taxon>
        <taxon>Legionella</taxon>
    </lineage>
</organism>
<keyword evidence="8" id="KW-1185">Reference proteome</keyword>
<feature type="transmembrane region" description="Helical" evidence="5">
    <location>
        <begin position="112"/>
        <end position="129"/>
    </location>
</feature>
<feature type="transmembrane region" description="Helical" evidence="5">
    <location>
        <begin position="65"/>
        <end position="82"/>
    </location>
</feature>
<evidence type="ECO:0000256" key="2">
    <source>
        <dbReference type="ARBA" id="ARBA00022692"/>
    </source>
</evidence>
<keyword evidence="3 5" id="KW-1133">Transmembrane helix</keyword>
<feature type="transmembrane region" description="Helical" evidence="5">
    <location>
        <begin position="39"/>
        <end position="58"/>
    </location>
</feature>
<protein>
    <submittedName>
        <fullName evidence="7">FUSC family protein</fullName>
    </submittedName>
</protein>
<dbReference type="Pfam" id="PF13515">
    <property type="entry name" value="FUSC_2"/>
    <property type="match status" value="1"/>
</dbReference>
<sequence>MLSTAQMRRRLDYARFTHLAGMFMIAMFIYLFSTIPHKFWVLLTVLVVSAGIEPGLITRRAIHRIGGTFIALAILLPLIYLMQLNYRFISVVFILALIGLSISTLNPRRYDISVLFTTIMIFLLLAETSQSSSPEGPFDMVINRAICTLIGVAIILVGDYFLFQGYHYSQKLYLFHQRLVFNFFRDSVQEIIKTKPEEINTFIFVEKLRADVISNCAPIAISSENLSLEKKLSPTTKKKIDAFQDALWDMRRLIFALSMSKFVLHTEVTTEKHLLRFQELLEKARANFI</sequence>
<comment type="subcellular location">
    <subcellularLocation>
        <location evidence="1">Membrane</location>
        <topology evidence="1">Multi-pass membrane protein</topology>
    </subcellularLocation>
</comment>
<feature type="domain" description="Integral membrane bound transporter" evidence="6">
    <location>
        <begin position="25"/>
        <end position="157"/>
    </location>
</feature>
<name>A0ABW8D9K0_9GAMM</name>
<gene>
    <name evidence="7" type="ORF">ACD661_06475</name>
</gene>
<dbReference type="EMBL" id="JBGORX010000001">
    <property type="protein sequence ID" value="MFJ1268195.1"/>
    <property type="molecule type" value="Genomic_DNA"/>
</dbReference>
<evidence type="ECO:0000256" key="1">
    <source>
        <dbReference type="ARBA" id="ARBA00004141"/>
    </source>
</evidence>
<feature type="transmembrane region" description="Helical" evidence="5">
    <location>
        <begin position="88"/>
        <end position="105"/>
    </location>
</feature>
<comment type="caution">
    <text evidence="7">The sequence shown here is derived from an EMBL/GenBank/DDBJ whole genome shotgun (WGS) entry which is preliminary data.</text>
</comment>
<evidence type="ECO:0000313" key="7">
    <source>
        <dbReference type="EMBL" id="MFJ1268195.1"/>
    </source>
</evidence>
<evidence type="ECO:0000256" key="4">
    <source>
        <dbReference type="ARBA" id="ARBA00023136"/>
    </source>
</evidence>
<dbReference type="InterPro" id="IPR049453">
    <property type="entry name" value="Memb_transporter_dom"/>
</dbReference>
<evidence type="ECO:0000313" key="8">
    <source>
        <dbReference type="Proteomes" id="UP001615550"/>
    </source>
</evidence>
<evidence type="ECO:0000259" key="6">
    <source>
        <dbReference type="Pfam" id="PF13515"/>
    </source>
</evidence>
<feature type="transmembrane region" description="Helical" evidence="5">
    <location>
        <begin position="12"/>
        <end position="33"/>
    </location>
</feature>